<dbReference type="PANTHER" id="PTHR39420:SF2">
    <property type="entry name" value="HYDROLASE"/>
    <property type="match status" value="1"/>
</dbReference>
<organism evidence="2 3">
    <name type="scientific">Populibacterium corticicola</name>
    <dbReference type="NCBI Taxonomy" id="1812826"/>
    <lineage>
        <taxon>Bacteria</taxon>
        <taxon>Bacillati</taxon>
        <taxon>Actinomycetota</taxon>
        <taxon>Actinomycetes</taxon>
        <taxon>Micrococcales</taxon>
        <taxon>Jonesiaceae</taxon>
        <taxon>Populibacterium</taxon>
    </lineage>
</organism>
<dbReference type="NCBIfam" id="TIGR03624">
    <property type="entry name" value="putative hydrolase"/>
    <property type="match status" value="1"/>
</dbReference>
<gene>
    <name evidence="2" type="ORF">ACFSYH_09750</name>
</gene>
<dbReference type="InterPro" id="IPR018766">
    <property type="entry name" value="Zinicin_2"/>
</dbReference>
<dbReference type="RefSeq" id="WP_377466779.1">
    <property type="nucleotide sequence ID" value="NZ_JBHUOP010000004.1"/>
</dbReference>
<feature type="region of interest" description="Disordered" evidence="1">
    <location>
        <begin position="449"/>
        <end position="470"/>
    </location>
</feature>
<proteinExistence type="predicted"/>
<keyword evidence="2" id="KW-0378">Hydrolase</keyword>
<dbReference type="InterPro" id="IPR042271">
    <property type="entry name" value="Zinicin_2_N"/>
</dbReference>
<name>A0ABW5XJ27_9MICO</name>
<sequence>MSNNPPSESGTPSDPNPSQWEEIMRSLFGDQADEAIAQMRERGIDPTQFAGGGFPADPAALEPLLNQVRSMFENTGDAAVNPNIAHDVARQAAAQGGDPVVTAAQERQVRQALSVAELWLDAATDFAPSTGTARALSRAQWVELTLPAWQELASPVADSVSKALAQVLKDSLPEGFGDNADDKIGFEISGIPGLPAQLSGLFGADQFNPDSLMHKIGSAVFGMQIGTAAGTLSRAVFGSTDIGLPLEKEVGTALVPANVEAFAEGLDVSLDDVRQFLALREAAHARLFANVPWLRAHLYGLVESYARGITIDMSALESSMRDIDPSNTEALQGALSSGVFAIESTPEQKHALTRLETALALIEGWVEEAVAKSALAYLPAAIPLREMMRRRRAAGGPAEDTFASLVGLELRPRRSRDAASLWAKIEAERGQAGRDAVWSHPDLLPTEIDLDDPSGYFTRQSQQDSDQSDIDAVLASIFEEAEGESDKDD</sequence>
<dbReference type="Proteomes" id="UP001597391">
    <property type="component" value="Unassembled WGS sequence"/>
</dbReference>
<keyword evidence="2" id="KW-0645">Protease</keyword>
<evidence type="ECO:0000313" key="3">
    <source>
        <dbReference type="Proteomes" id="UP001597391"/>
    </source>
</evidence>
<keyword evidence="2" id="KW-0482">Metalloprotease</keyword>
<feature type="region of interest" description="Disordered" evidence="1">
    <location>
        <begin position="1"/>
        <end position="20"/>
    </location>
</feature>
<evidence type="ECO:0000256" key="1">
    <source>
        <dbReference type="SAM" id="MobiDB-lite"/>
    </source>
</evidence>
<keyword evidence="3" id="KW-1185">Reference proteome</keyword>
<dbReference type="Gene3D" id="1.20.150.30">
    <property type="entry name" value="Zincin-like metallopeptidase, N-terminal domain"/>
    <property type="match status" value="1"/>
</dbReference>
<accession>A0ABW5XJ27</accession>
<dbReference type="SUPFAM" id="SSF55486">
    <property type="entry name" value="Metalloproteases ('zincins'), catalytic domain"/>
    <property type="match status" value="1"/>
</dbReference>
<dbReference type="PANTHER" id="PTHR39420">
    <property type="match status" value="1"/>
</dbReference>
<dbReference type="EMBL" id="JBHUOP010000004">
    <property type="protein sequence ID" value="MFD2840853.1"/>
    <property type="molecule type" value="Genomic_DNA"/>
</dbReference>
<evidence type="ECO:0000313" key="2">
    <source>
        <dbReference type="EMBL" id="MFD2840853.1"/>
    </source>
</evidence>
<dbReference type="Pfam" id="PF10103">
    <property type="entry name" value="Zincin_2"/>
    <property type="match status" value="1"/>
</dbReference>
<dbReference type="GO" id="GO:0008237">
    <property type="term" value="F:metallopeptidase activity"/>
    <property type="evidence" value="ECO:0007669"/>
    <property type="project" value="UniProtKB-KW"/>
</dbReference>
<feature type="compositionally biased region" description="Polar residues" evidence="1">
    <location>
        <begin position="1"/>
        <end position="19"/>
    </location>
</feature>
<reference evidence="3" key="1">
    <citation type="journal article" date="2019" name="Int. J. Syst. Evol. Microbiol.">
        <title>The Global Catalogue of Microorganisms (GCM) 10K type strain sequencing project: providing services to taxonomists for standard genome sequencing and annotation.</title>
        <authorList>
            <consortium name="The Broad Institute Genomics Platform"/>
            <consortium name="The Broad Institute Genome Sequencing Center for Infectious Disease"/>
            <person name="Wu L."/>
            <person name="Ma J."/>
        </authorList>
    </citation>
    <scope>NUCLEOTIDE SEQUENCE [LARGE SCALE GENOMIC DNA]</scope>
    <source>
        <strain evidence="3">KCTC 33576</strain>
    </source>
</reference>
<protein>
    <submittedName>
        <fullName evidence="2">Zinc-dependent metalloprotease</fullName>
    </submittedName>
</protein>
<comment type="caution">
    <text evidence="2">The sequence shown here is derived from an EMBL/GenBank/DDBJ whole genome shotgun (WGS) entry which is preliminary data.</text>
</comment>